<name>A0A5R9GI35_9BACL</name>
<accession>A0A5R9GI35</accession>
<dbReference type="Gene3D" id="3.40.50.150">
    <property type="entry name" value="Vaccinia Virus protein VP39"/>
    <property type="match status" value="1"/>
</dbReference>
<evidence type="ECO:0000313" key="4">
    <source>
        <dbReference type="EMBL" id="TLS52473.1"/>
    </source>
</evidence>
<reference evidence="4 5" key="1">
    <citation type="submission" date="2019-05" db="EMBL/GenBank/DDBJ databases">
        <authorList>
            <person name="Narsing Rao M.P."/>
            <person name="Li W.J."/>
        </authorList>
    </citation>
    <scope>NUCLEOTIDE SEQUENCE [LARGE SCALE GENOMIC DNA]</scope>
    <source>
        <strain evidence="4 5">SYSU_K30003</strain>
    </source>
</reference>
<dbReference type="SUPFAM" id="SSF53335">
    <property type="entry name" value="S-adenosyl-L-methionine-dependent methyltransferases"/>
    <property type="match status" value="1"/>
</dbReference>
<sequence>MEKPIADRLLWAVQTLEVAPSDRILEIGCGHGVAVSLICKGLVDGRVLAIDQSEKMIESAGRTNADYVKEGKVKFIAAPLHQVDLRQEQFNKVLAVNVNLFWMKAARELAMLKDRLLPGGAVYLYNQPPTKEKVGEVAERTVNNLLNAGFHVKSVVIGEIAPLPVVRVVADLSYSG</sequence>
<protein>
    <submittedName>
        <fullName evidence="4">Class I SAM-dependent methyltransferase</fullName>
    </submittedName>
</protein>
<keyword evidence="2 4" id="KW-0808">Transferase</keyword>
<dbReference type="CDD" id="cd02440">
    <property type="entry name" value="AdoMet_MTases"/>
    <property type="match status" value="1"/>
</dbReference>
<dbReference type="AlphaFoldDB" id="A0A5R9GI35"/>
<dbReference type="GO" id="GO:0008168">
    <property type="term" value="F:methyltransferase activity"/>
    <property type="evidence" value="ECO:0007669"/>
    <property type="project" value="UniProtKB-KW"/>
</dbReference>
<dbReference type="RefSeq" id="WP_138194129.1">
    <property type="nucleotide sequence ID" value="NZ_VCIW01000005.1"/>
</dbReference>
<gene>
    <name evidence="4" type="ORF">FE782_10950</name>
</gene>
<dbReference type="PANTHER" id="PTHR43861:SF1">
    <property type="entry name" value="TRANS-ACONITATE 2-METHYLTRANSFERASE"/>
    <property type="match status" value="1"/>
</dbReference>
<comment type="caution">
    <text evidence="4">The sequence shown here is derived from an EMBL/GenBank/DDBJ whole genome shotgun (WGS) entry which is preliminary data.</text>
</comment>
<evidence type="ECO:0000259" key="3">
    <source>
        <dbReference type="Pfam" id="PF13649"/>
    </source>
</evidence>
<proteinExistence type="predicted"/>
<keyword evidence="1 4" id="KW-0489">Methyltransferase</keyword>
<dbReference type="InterPro" id="IPR041698">
    <property type="entry name" value="Methyltransf_25"/>
</dbReference>
<evidence type="ECO:0000256" key="2">
    <source>
        <dbReference type="ARBA" id="ARBA00022679"/>
    </source>
</evidence>
<feature type="domain" description="Methyltransferase" evidence="3">
    <location>
        <begin position="24"/>
        <end position="120"/>
    </location>
</feature>
<dbReference type="OrthoDB" id="9772751at2"/>
<dbReference type="GO" id="GO:0032259">
    <property type="term" value="P:methylation"/>
    <property type="evidence" value="ECO:0007669"/>
    <property type="project" value="UniProtKB-KW"/>
</dbReference>
<organism evidence="4 5">
    <name type="scientific">Paenibacillus antri</name>
    <dbReference type="NCBI Taxonomy" id="2582848"/>
    <lineage>
        <taxon>Bacteria</taxon>
        <taxon>Bacillati</taxon>
        <taxon>Bacillota</taxon>
        <taxon>Bacilli</taxon>
        <taxon>Bacillales</taxon>
        <taxon>Paenibacillaceae</taxon>
        <taxon>Paenibacillus</taxon>
    </lineage>
</organism>
<dbReference type="PANTHER" id="PTHR43861">
    <property type="entry name" value="TRANS-ACONITATE 2-METHYLTRANSFERASE-RELATED"/>
    <property type="match status" value="1"/>
</dbReference>
<evidence type="ECO:0000256" key="1">
    <source>
        <dbReference type="ARBA" id="ARBA00022603"/>
    </source>
</evidence>
<keyword evidence="5" id="KW-1185">Reference proteome</keyword>
<dbReference type="Pfam" id="PF13649">
    <property type="entry name" value="Methyltransf_25"/>
    <property type="match status" value="1"/>
</dbReference>
<evidence type="ECO:0000313" key="5">
    <source>
        <dbReference type="Proteomes" id="UP000309676"/>
    </source>
</evidence>
<dbReference type="InterPro" id="IPR029063">
    <property type="entry name" value="SAM-dependent_MTases_sf"/>
</dbReference>
<dbReference type="Proteomes" id="UP000309676">
    <property type="component" value="Unassembled WGS sequence"/>
</dbReference>
<dbReference type="EMBL" id="VCIW01000005">
    <property type="protein sequence ID" value="TLS52473.1"/>
    <property type="molecule type" value="Genomic_DNA"/>
</dbReference>